<dbReference type="InterPro" id="IPR017871">
    <property type="entry name" value="ABC_transporter-like_CS"/>
</dbReference>
<dbReference type="Pfam" id="PF00664">
    <property type="entry name" value="ABC_membrane"/>
    <property type="match status" value="2"/>
</dbReference>
<comment type="subcellular location">
    <subcellularLocation>
        <location evidence="1">Membrane</location>
        <topology evidence="1">Multi-pass membrane protein</topology>
    </subcellularLocation>
</comment>
<name>A0A7R8Z123_HERIL</name>
<feature type="transmembrane region" description="Helical" evidence="10">
    <location>
        <begin position="131"/>
        <end position="152"/>
    </location>
</feature>
<dbReference type="GO" id="GO:0140359">
    <property type="term" value="F:ABC-type transporter activity"/>
    <property type="evidence" value="ECO:0007669"/>
    <property type="project" value="InterPro"/>
</dbReference>
<organism evidence="13 14">
    <name type="scientific">Hermetia illucens</name>
    <name type="common">Black soldier fly</name>
    <dbReference type="NCBI Taxonomy" id="343691"/>
    <lineage>
        <taxon>Eukaryota</taxon>
        <taxon>Metazoa</taxon>
        <taxon>Ecdysozoa</taxon>
        <taxon>Arthropoda</taxon>
        <taxon>Hexapoda</taxon>
        <taxon>Insecta</taxon>
        <taxon>Pterygota</taxon>
        <taxon>Neoptera</taxon>
        <taxon>Endopterygota</taxon>
        <taxon>Diptera</taxon>
        <taxon>Brachycera</taxon>
        <taxon>Stratiomyomorpha</taxon>
        <taxon>Stratiomyidae</taxon>
        <taxon>Hermetiinae</taxon>
        <taxon>Hermetia</taxon>
    </lineage>
</organism>
<dbReference type="PANTHER" id="PTHR24223">
    <property type="entry name" value="ATP-BINDING CASSETTE SUB-FAMILY C"/>
    <property type="match status" value="1"/>
</dbReference>
<dbReference type="Gene3D" id="3.40.50.300">
    <property type="entry name" value="P-loop containing nucleotide triphosphate hydrolases"/>
    <property type="match status" value="3"/>
</dbReference>
<feature type="transmembrane region" description="Helical" evidence="10">
    <location>
        <begin position="654"/>
        <end position="678"/>
    </location>
</feature>
<keyword evidence="6" id="KW-0067">ATP-binding</keyword>
<feature type="transmembrane region" description="Helical" evidence="10">
    <location>
        <begin position="204"/>
        <end position="226"/>
    </location>
</feature>
<dbReference type="InterPro" id="IPR003593">
    <property type="entry name" value="AAA+_ATPase"/>
</dbReference>
<evidence type="ECO:0000259" key="11">
    <source>
        <dbReference type="PROSITE" id="PS50893"/>
    </source>
</evidence>
<dbReference type="SUPFAM" id="SSF52540">
    <property type="entry name" value="P-loop containing nucleoside triphosphate hydrolases"/>
    <property type="match status" value="2"/>
</dbReference>
<feature type="domain" description="ABC transporter" evidence="11">
    <location>
        <begin position="353"/>
        <end position="580"/>
    </location>
</feature>
<dbReference type="AlphaFoldDB" id="A0A7R8Z123"/>
<dbReference type="PROSITE" id="PS00211">
    <property type="entry name" value="ABC_TRANSPORTER_1"/>
    <property type="match status" value="2"/>
</dbReference>
<dbReference type="CDD" id="cd03250">
    <property type="entry name" value="ABCC_MRP_domain1"/>
    <property type="match status" value="1"/>
</dbReference>
<keyword evidence="3" id="KW-0813">Transport</keyword>
<keyword evidence="4 10" id="KW-0812">Transmembrane</keyword>
<proteinExistence type="inferred from homology"/>
<dbReference type="GO" id="GO:0016020">
    <property type="term" value="C:membrane"/>
    <property type="evidence" value="ECO:0007669"/>
    <property type="project" value="UniProtKB-SubCell"/>
</dbReference>
<dbReference type="PANTHER" id="PTHR24223:SF456">
    <property type="entry name" value="MULTIDRUG RESISTANCE-ASSOCIATED PROTEIN LETHAL(2)03659"/>
    <property type="match status" value="1"/>
</dbReference>
<keyword evidence="14" id="KW-1185">Reference proteome</keyword>
<dbReference type="SMART" id="SM00382">
    <property type="entry name" value="AAA"/>
    <property type="match status" value="2"/>
</dbReference>
<keyword evidence="8 10" id="KW-0472">Membrane</keyword>
<dbReference type="GO" id="GO:0005524">
    <property type="term" value="F:ATP binding"/>
    <property type="evidence" value="ECO:0007669"/>
    <property type="project" value="UniProtKB-KW"/>
</dbReference>
<evidence type="ECO:0000256" key="1">
    <source>
        <dbReference type="ARBA" id="ARBA00004141"/>
    </source>
</evidence>
<feature type="domain" description="ABC transmembrane type-1" evidence="12">
    <location>
        <begin position="752"/>
        <end position="988"/>
    </location>
</feature>
<evidence type="ECO:0000313" key="14">
    <source>
        <dbReference type="Proteomes" id="UP000594454"/>
    </source>
</evidence>
<evidence type="ECO:0000256" key="8">
    <source>
        <dbReference type="ARBA" id="ARBA00023136"/>
    </source>
</evidence>
<dbReference type="InParanoid" id="A0A7R8Z123"/>
<evidence type="ECO:0000256" key="2">
    <source>
        <dbReference type="ARBA" id="ARBA00009726"/>
    </source>
</evidence>
<evidence type="ECO:0000259" key="12">
    <source>
        <dbReference type="PROSITE" id="PS50929"/>
    </source>
</evidence>
<feature type="domain" description="ABC transporter" evidence="11">
    <location>
        <begin position="1024"/>
        <end position="1215"/>
    </location>
</feature>
<sequence length="1240" mass="138029">MEAIQRKLPPNPKNKAGFLSQLLFAWTVPIFKGGYSKALDVADLFQPLRTDRSQSLDDRLDKEWQDEMNSLKNPSLVKAAMRAFWKELVFMGILTVLNDIGVRLAQPILLGKLLLYFRLGTDMDEASKTDAPYYAVGLIVSTAIGVLTYNHFTLAAFHTGMKLRVTICSVIYRKALRLSRTALGDTAPGKVVNLLSNDVSRFDIASILVHSMWTSPLLALIVGILLCPDSILHRKTFLEISLSDCTSNGESDSWMKLSLVSRSLKSEIAEAWVSFKRLQKFLEFDEKDESSGVTMQAILEEFSLKDNSKEQVNMNGDVDKVPQDVFVQLSNVTATWSAPTQQEIDHKTGMPIMEAMNTKKQTNVSFDSPTLSNICIDFKKGQLIGIIGSVGAGKSSLLQVILGELPIDSGSVVVQGKVSYACQEPWVFAASIRQNILFGQEMEKFRYDYVVKSCALIKDFEQFENGDKTIIGEKGASLSGGQKARINLARAVYREADVYLLDDPLSAVDAHVGRHLFDEVIGSNGVLARRRATRILVTHQVHFLKDADWIVILNDGKANMQGKPGDLVRSGVDFAEHLEQDETKEKEDDLPDHHSRGSSSRSSVSSKQANDNDHETYPEEEQIPLEEIHRMEATSKGKIKGSIIGNYLKSSGSVVIPLIIVALLIFTQFLVSFTDYWVSFWTKQEELRSYYESQNFTVDDVGPFSSDVDLVKQNGSFVNDLFNNSLSRTGEEAETGPVAYLLSTDFCMSIHGFLIISIFTIGIIRSVGFFAMAIRSSLNMHDGMFKGLINAPMRFFDTNPSGRILNRFSRDIGASDELLPKALLDSSQCILNILGAIIVTSSVQPLFLVPILLLGILFLIIRKIYLKTSKNIKRLEGITRSPVYTHLAASLSGLPTIRAYGAQKELIKEFDAHQDIHTASWYMFITTLAAFGFSLDVICLVFMACVTSYFVVFDTGVMGDEVGLAITQTLALTGLLQWGIRQSAEAENQLVSVERILEYRDLEPEEEPTNPTQVEKDWPRKGCLEFRQVFYRYFDGAEPVLKGLNFVIHSKEKIGVVGRTGARKSSLIGALFRLAKIDGDILIDGINTETIPLWTLRRNLDPGPQGLHSIVAAGGGNYSVGQRQLVCLARAILRNNRILVLDEATANVDPNTHSLIQNTIRERFHDCTVLTIAHRLHTIIDSDRILVMNLGHAEEFDTPYGLLQLPNGILRNMVLATGSQESERLYQLARDKHESSIKES</sequence>
<comment type="similarity">
    <text evidence="2">Belongs to the ABC transporter superfamily. ABCC family. Conjugate transporter (TC 3.A.1.208) subfamily.</text>
</comment>
<gene>
    <name evidence="13" type="ORF">HERILL_LOCUS14536</name>
</gene>
<feature type="compositionally biased region" description="Basic and acidic residues" evidence="9">
    <location>
        <begin position="581"/>
        <end position="595"/>
    </location>
</feature>
<feature type="transmembrane region" description="Helical" evidence="10">
    <location>
        <begin position="88"/>
        <end position="111"/>
    </location>
</feature>
<protein>
    <submittedName>
        <fullName evidence="13">Uncharacterized protein</fullName>
    </submittedName>
</protein>
<evidence type="ECO:0000256" key="7">
    <source>
        <dbReference type="ARBA" id="ARBA00022989"/>
    </source>
</evidence>
<feature type="region of interest" description="Disordered" evidence="9">
    <location>
        <begin position="581"/>
        <end position="626"/>
    </location>
</feature>
<evidence type="ECO:0000313" key="13">
    <source>
        <dbReference type="EMBL" id="CAD7092151.1"/>
    </source>
</evidence>
<reference evidence="13 14" key="1">
    <citation type="submission" date="2020-11" db="EMBL/GenBank/DDBJ databases">
        <authorList>
            <person name="Wallbank WR R."/>
            <person name="Pardo Diaz C."/>
            <person name="Kozak K."/>
            <person name="Martin S."/>
            <person name="Jiggins C."/>
            <person name="Moest M."/>
            <person name="Warren A I."/>
            <person name="Generalovic N T."/>
            <person name="Byers J.R.P. K."/>
            <person name="Montejo-Kovacevich G."/>
            <person name="Yen C E."/>
        </authorList>
    </citation>
    <scope>NUCLEOTIDE SEQUENCE [LARGE SCALE GENOMIC DNA]</scope>
</reference>
<dbReference type="InterPro" id="IPR050173">
    <property type="entry name" value="ABC_transporter_C-like"/>
</dbReference>
<accession>A0A7R8Z123</accession>
<dbReference type="InterPro" id="IPR003439">
    <property type="entry name" value="ABC_transporter-like_ATP-bd"/>
</dbReference>
<evidence type="ECO:0000256" key="4">
    <source>
        <dbReference type="ARBA" id="ARBA00022692"/>
    </source>
</evidence>
<feature type="transmembrane region" description="Helical" evidence="10">
    <location>
        <begin position="921"/>
        <end position="950"/>
    </location>
</feature>
<dbReference type="FunFam" id="3.40.50.300:FF:000997">
    <property type="entry name" value="Multidrug resistance-associated protein 1"/>
    <property type="match status" value="1"/>
</dbReference>
<evidence type="ECO:0000256" key="3">
    <source>
        <dbReference type="ARBA" id="ARBA00022448"/>
    </source>
</evidence>
<keyword evidence="5" id="KW-0547">Nucleotide-binding</keyword>
<dbReference type="InterPro" id="IPR027417">
    <property type="entry name" value="P-loop_NTPase"/>
</dbReference>
<keyword evidence="7 10" id="KW-1133">Transmembrane helix</keyword>
<dbReference type="OrthoDB" id="6500128at2759"/>
<dbReference type="InterPro" id="IPR011527">
    <property type="entry name" value="ABC1_TM_dom"/>
</dbReference>
<evidence type="ECO:0000256" key="5">
    <source>
        <dbReference type="ARBA" id="ARBA00022741"/>
    </source>
</evidence>
<dbReference type="SUPFAM" id="SSF90123">
    <property type="entry name" value="ABC transporter transmembrane region"/>
    <property type="match status" value="2"/>
</dbReference>
<dbReference type="Proteomes" id="UP000594454">
    <property type="component" value="Chromosome 6"/>
</dbReference>
<evidence type="ECO:0000256" key="6">
    <source>
        <dbReference type="ARBA" id="ARBA00022840"/>
    </source>
</evidence>
<feature type="domain" description="ABC transmembrane type-1" evidence="12">
    <location>
        <begin position="104"/>
        <end position="227"/>
    </location>
</feature>
<feature type="transmembrane region" description="Helical" evidence="10">
    <location>
        <begin position="753"/>
        <end position="774"/>
    </location>
</feature>
<dbReference type="Gene3D" id="1.20.1560.10">
    <property type="entry name" value="ABC transporter type 1, transmembrane domain"/>
    <property type="match status" value="2"/>
</dbReference>
<dbReference type="Pfam" id="PF00005">
    <property type="entry name" value="ABC_tran"/>
    <property type="match status" value="2"/>
</dbReference>
<dbReference type="EMBL" id="LR899014">
    <property type="protein sequence ID" value="CAD7092151.1"/>
    <property type="molecule type" value="Genomic_DNA"/>
</dbReference>
<dbReference type="FunFam" id="3.40.50.300:FF:003492">
    <property type="entry name" value="AGAP012735-PA"/>
    <property type="match status" value="1"/>
</dbReference>
<feature type="transmembrane region" description="Helical" evidence="10">
    <location>
        <begin position="833"/>
        <end position="861"/>
    </location>
</feature>
<evidence type="ECO:0000256" key="10">
    <source>
        <dbReference type="SAM" id="Phobius"/>
    </source>
</evidence>
<evidence type="ECO:0000256" key="9">
    <source>
        <dbReference type="SAM" id="MobiDB-lite"/>
    </source>
</evidence>
<dbReference type="PROSITE" id="PS50929">
    <property type="entry name" value="ABC_TM1F"/>
    <property type="match status" value="2"/>
</dbReference>
<dbReference type="PROSITE" id="PS50893">
    <property type="entry name" value="ABC_TRANSPORTER_2"/>
    <property type="match status" value="2"/>
</dbReference>
<dbReference type="InterPro" id="IPR036640">
    <property type="entry name" value="ABC1_TM_sf"/>
</dbReference>
<feature type="compositionally biased region" description="Low complexity" evidence="9">
    <location>
        <begin position="597"/>
        <end position="606"/>
    </location>
</feature>
<dbReference type="GO" id="GO:0016887">
    <property type="term" value="F:ATP hydrolysis activity"/>
    <property type="evidence" value="ECO:0007669"/>
    <property type="project" value="InterPro"/>
</dbReference>